<keyword evidence="1" id="KW-0812">Transmembrane</keyword>
<protein>
    <recommendedName>
        <fullName evidence="4">DUF1440 domain-containing protein</fullName>
    </recommendedName>
</protein>
<reference evidence="3" key="1">
    <citation type="submission" date="2016-10" db="EMBL/GenBank/DDBJ databases">
        <authorList>
            <person name="Varghese N."/>
            <person name="Submissions S."/>
        </authorList>
    </citation>
    <scope>NUCLEOTIDE SEQUENCE [LARGE SCALE GENOMIC DNA]</scope>
    <source>
        <strain evidence="3">CGMCC 4.5579</strain>
    </source>
</reference>
<evidence type="ECO:0000256" key="1">
    <source>
        <dbReference type="SAM" id="Phobius"/>
    </source>
</evidence>
<dbReference type="Proteomes" id="UP000198727">
    <property type="component" value="Unassembled WGS sequence"/>
</dbReference>
<feature type="transmembrane region" description="Helical" evidence="1">
    <location>
        <begin position="104"/>
        <end position="123"/>
    </location>
</feature>
<organism evidence="2 3">
    <name type="scientific">Amycolatopsis arida</name>
    <dbReference type="NCBI Taxonomy" id="587909"/>
    <lineage>
        <taxon>Bacteria</taxon>
        <taxon>Bacillati</taxon>
        <taxon>Actinomycetota</taxon>
        <taxon>Actinomycetes</taxon>
        <taxon>Pseudonocardiales</taxon>
        <taxon>Pseudonocardiaceae</taxon>
        <taxon>Amycolatopsis</taxon>
    </lineage>
</organism>
<dbReference type="EMBL" id="FOWW01000004">
    <property type="protein sequence ID" value="SFP96799.1"/>
    <property type="molecule type" value="Genomic_DNA"/>
</dbReference>
<evidence type="ECO:0000313" key="2">
    <source>
        <dbReference type="EMBL" id="SFP96799.1"/>
    </source>
</evidence>
<name>A0A1I5UNK6_9PSEU</name>
<dbReference type="AlphaFoldDB" id="A0A1I5UNK6"/>
<dbReference type="STRING" id="587909.SAMN05421810_10448"/>
<accession>A0A1I5UNK6</accession>
<dbReference type="RefSeq" id="WP_092530456.1">
    <property type="nucleotide sequence ID" value="NZ_FOWW01000004.1"/>
</dbReference>
<dbReference type="OrthoDB" id="3696946at2"/>
<feature type="transmembrane region" description="Helical" evidence="1">
    <location>
        <begin position="143"/>
        <end position="160"/>
    </location>
</feature>
<evidence type="ECO:0008006" key="4">
    <source>
        <dbReference type="Google" id="ProtNLM"/>
    </source>
</evidence>
<proteinExistence type="predicted"/>
<keyword evidence="1" id="KW-0472">Membrane</keyword>
<sequence length="164" mass="17501">MTGRLARTAGEGVLAGFAGTTAMTVTAAVYARRRGPLEPDESGTLPVIDFDNSDHVVIAAARLLRLKPRTPAARRALFHLVHWGYGSAVGIGRQLIGRVVPGEFAGTAVFYLATQAMAVTVFPLAGDTPPPWRWSREQRATSVVGHLVYAGTVGAVLAALRRRR</sequence>
<keyword evidence="1" id="KW-1133">Transmembrane helix</keyword>
<gene>
    <name evidence="2" type="ORF">SAMN05421810_10448</name>
</gene>
<evidence type="ECO:0000313" key="3">
    <source>
        <dbReference type="Proteomes" id="UP000198727"/>
    </source>
</evidence>
<keyword evidence="3" id="KW-1185">Reference proteome</keyword>